<sequence length="151" mass="16123">MLKVRISTLVCEIGIALTSVVPVAAQEIHLLCTCVDPPAHVRASTHARTLDERSVLCQHCPSLQEARGLRMRSCCLIILVAMSVAMAAEGICIDSVCSRLLITFLSDLGVAGRAIRRGAWLEALSAASPSNTSTTQQHRGGSNQEGTQNTR</sequence>
<gene>
    <name evidence="3" type="ORF">C0Q70_20018</name>
</gene>
<proteinExistence type="predicted"/>
<accession>A0A2T7NED2</accession>
<comment type="caution">
    <text evidence="3">The sequence shown here is derived from an EMBL/GenBank/DDBJ whole genome shotgun (WGS) entry which is preliminary data.</text>
</comment>
<feature type="chain" id="PRO_5015518879" evidence="2">
    <location>
        <begin position="26"/>
        <end position="151"/>
    </location>
</feature>
<evidence type="ECO:0000313" key="3">
    <source>
        <dbReference type="EMBL" id="PVD19529.1"/>
    </source>
</evidence>
<name>A0A2T7NED2_POMCA</name>
<evidence type="ECO:0000256" key="2">
    <source>
        <dbReference type="SAM" id="SignalP"/>
    </source>
</evidence>
<keyword evidence="4" id="KW-1185">Reference proteome</keyword>
<reference evidence="3 4" key="1">
    <citation type="submission" date="2018-04" db="EMBL/GenBank/DDBJ databases">
        <title>The genome of golden apple snail Pomacea canaliculata provides insight into stress tolerance and invasive adaptation.</title>
        <authorList>
            <person name="Liu C."/>
            <person name="Liu B."/>
            <person name="Ren Y."/>
            <person name="Zhang Y."/>
            <person name="Wang H."/>
            <person name="Li S."/>
            <person name="Jiang F."/>
            <person name="Yin L."/>
            <person name="Zhang G."/>
            <person name="Qian W."/>
            <person name="Fan W."/>
        </authorList>
    </citation>
    <scope>NUCLEOTIDE SEQUENCE [LARGE SCALE GENOMIC DNA]</scope>
    <source>
        <strain evidence="3">SZHN2017</strain>
        <tissue evidence="3">Muscle</tissue>
    </source>
</reference>
<organism evidence="3 4">
    <name type="scientific">Pomacea canaliculata</name>
    <name type="common">Golden apple snail</name>
    <dbReference type="NCBI Taxonomy" id="400727"/>
    <lineage>
        <taxon>Eukaryota</taxon>
        <taxon>Metazoa</taxon>
        <taxon>Spiralia</taxon>
        <taxon>Lophotrochozoa</taxon>
        <taxon>Mollusca</taxon>
        <taxon>Gastropoda</taxon>
        <taxon>Caenogastropoda</taxon>
        <taxon>Architaenioglossa</taxon>
        <taxon>Ampullarioidea</taxon>
        <taxon>Ampullariidae</taxon>
        <taxon>Pomacea</taxon>
    </lineage>
</organism>
<evidence type="ECO:0000256" key="1">
    <source>
        <dbReference type="SAM" id="MobiDB-lite"/>
    </source>
</evidence>
<dbReference type="Proteomes" id="UP000245119">
    <property type="component" value="Linkage Group LG13"/>
</dbReference>
<dbReference type="AlphaFoldDB" id="A0A2T7NED2"/>
<feature type="signal peptide" evidence="2">
    <location>
        <begin position="1"/>
        <end position="25"/>
    </location>
</feature>
<dbReference type="EMBL" id="PZQS01000013">
    <property type="protein sequence ID" value="PVD19529.1"/>
    <property type="molecule type" value="Genomic_DNA"/>
</dbReference>
<evidence type="ECO:0000313" key="4">
    <source>
        <dbReference type="Proteomes" id="UP000245119"/>
    </source>
</evidence>
<feature type="region of interest" description="Disordered" evidence="1">
    <location>
        <begin position="129"/>
        <end position="151"/>
    </location>
</feature>
<keyword evidence="2" id="KW-0732">Signal</keyword>
<protein>
    <submittedName>
        <fullName evidence="3">Uncharacterized protein</fullName>
    </submittedName>
</protein>